<dbReference type="Proteomes" id="UP000199577">
    <property type="component" value="Unassembled WGS sequence"/>
</dbReference>
<evidence type="ECO:0000256" key="5">
    <source>
        <dbReference type="ARBA" id="ARBA00013950"/>
    </source>
</evidence>
<keyword evidence="6" id="KW-0686">Riboflavin biosynthesis</keyword>
<name>A0A1I1JKH5_9SPHI</name>
<evidence type="ECO:0000259" key="11">
    <source>
        <dbReference type="PROSITE" id="PS51177"/>
    </source>
</evidence>
<dbReference type="PANTHER" id="PTHR21098:SF12">
    <property type="entry name" value="RIBOFLAVIN SYNTHASE"/>
    <property type="match status" value="1"/>
</dbReference>
<dbReference type="PROSITE" id="PS51177">
    <property type="entry name" value="LUMAZINE_BIND"/>
    <property type="match status" value="2"/>
</dbReference>
<dbReference type="InterPro" id="IPR023366">
    <property type="entry name" value="ATP_synth_asu-like_sf"/>
</dbReference>
<proteinExistence type="predicted"/>
<comment type="function">
    <text evidence="2">Catalyzes the dismutation of two molecules of 6,7-dimethyl-8-ribityllumazine, resulting in the formation of riboflavin and 5-amino-6-(D-ribitylamino)uracil.</text>
</comment>
<dbReference type="NCBIfam" id="TIGR00187">
    <property type="entry name" value="ribE"/>
    <property type="match status" value="1"/>
</dbReference>
<dbReference type="FunFam" id="2.40.30.20:FF:000004">
    <property type="entry name" value="Riboflavin synthase, alpha subunit"/>
    <property type="match status" value="1"/>
</dbReference>
<evidence type="ECO:0000256" key="10">
    <source>
        <dbReference type="PROSITE-ProRule" id="PRU00524"/>
    </source>
</evidence>
<dbReference type="Pfam" id="PF00677">
    <property type="entry name" value="Lum_binding"/>
    <property type="match status" value="2"/>
</dbReference>
<feature type="domain" description="Lumazine-binding" evidence="11">
    <location>
        <begin position="111"/>
        <end position="207"/>
    </location>
</feature>
<evidence type="ECO:0000313" key="13">
    <source>
        <dbReference type="Proteomes" id="UP000199577"/>
    </source>
</evidence>
<keyword evidence="7" id="KW-0808">Transferase</keyword>
<dbReference type="GO" id="GO:0004746">
    <property type="term" value="F:riboflavin synthase activity"/>
    <property type="evidence" value="ECO:0007669"/>
    <property type="project" value="UniProtKB-UniRule"/>
</dbReference>
<dbReference type="InterPro" id="IPR026017">
    <property type="entry name" value="Lumazine-bd_dom"/>
</dbReference>
<dbReference type="STRING" id="623281.SAMN05421747_11295"/>
<dbReference type="GO" id="GO:0009231">
    <property type="term" value="P:riboflavin biosynthetic process"/>
    <property type="evidence" value="ECO:0007669"/>
    <property type="project" value="UniProtKB-KW"/>
</dbReference>
<dbReference type="Gene3D" id="2.40.30.20">
    <property type="match status" value="2"/>
</dbReference>
<feature type="domain" description="Lumazine-binding" evidence="11">
    <location>
        <begin position="16"/>
        <end position="110"/>
    </location>
</feature>
<evidence type="ECO:0000313" key="12">
    <source>
        <dbReference type="EMBL" id="SFC49057.1"/>
    </source>
</evidence>
<dbReference type="NCBIfam" id="NF006767">
    <property type="entry name" value="PRK09289.1"/>
    <property type="match status" value="1"/>
</dbReference>
<dbReference type="EC" id="2.5.1.9" evidence="4 9"/>
<comment type="pathway">
    <text evidence="3">Cofactor biosynthesis; riboflavin biosynthesis; riboflavin from 2-hydroxy-3-oxobutyl phosphate and 5-amino-6-(D-ribitylamino)uracil: step 2/2.</text>
</comment>
<evidence type="ECO:0000256" key="2">
    <source>
        <dbReference type="ARBA" id="ARBA00002803"/>
    </source>
</evidence>
<dbReference type="AlphaFoldDB" id="A0A1I1JKH5"/>
<sequence>MVTFAMQSAANDKYPMFTGIIEAIGTVSDLRKEAENLHISIASPISDELKIDQSVSHNGVCLTVVELSPGQHTVTAIAETLQKSNLGKLKRGDFVNLERCTRIGGRLDGHIVQGHVDQTGTCIHIEDQQGSWHYTFQYEPSHGNVTVEKGSVAVNGISLTVVDSQADRFSVAIIPYTREHTNIRDVSIGSTVNLEFDIIGKYVARLLTR</sequence>
<evidence type="ECO:0000256" key="1">
    <source>
        <dbReference type="ARBA" id="ARBA00000968"/>
    </source>
</evidence>
<keyword evidence="8" id="KW-0677">Repeat</keyword>
<evidence type="ECO:0000256" key="9">
    <source>
        <dbReference type="NCBIfam" id="TIGR00187"/>
    </source>
</evidence>
<dbReference type="CDD" id="cd00402">
    <property type="entry name" value="Riboflavin_synthase_like"/>
    <property type="match status" value="1"/>
</dbReference>
<dbReference type="PANTHER" id="PTHR21098">
    <property type="entry name" value="RIBOFLAVIN SYNTHASE ALPHA CHAIN"/>
    <property type="match status" value="1"/>
</dbReference>
<dbReference type="SUPFAM" id="SSF63380">
    <property type="entry name" value="Riboflavin synthase domain-like"/>
    <property type="match status" value="2"/>
</dbReference>
<keyword evidence="13" id="KW-1185">Reference proteome</keyword>
<dbReference type="InterPro" id="IPR001783">
    <property type="entry name" value="Lumazine-bd"/>
</dbReference>
<evidence type="ECO:0000256" key="8">
    <source>
        <dbReference type="ARBA" id="ARBA00022737"/>
    </source>
</evidence>
<gene>
    <name evidence="12" type="ORF">SAMN05421747_11295</name>
</gene>
<dbReference type="EMBL" id="FOLL01000012">
    <property type="protein sequence ID" value="SFC49057.1"/>
    <property type="molecule type" value="Genomic_DNA"/>
</dbReference>
<organism evidence="12 13">
    <name type="scientific">Parapedobacter composti</name>
    <dbReference type="NCBI Taxonomy" id="623281"/>
    <lineage>
        <taxon>Bacteria</taxon>
        <taxon>Pseudomonadati</taxon>
        <taxon>Bacteroidota</taxon>
        <taxon>Sphingobacteriia</taxon>
        <taxon>Sphingobacteriales</taxon>
        <taxon>Sphingobacteriaceae</taxon>
        <taxon>Parapedobacter</taxon>
    </lineage>
</organism>
<evidence type="ECO:0000256" key="7">
    <source>
        <dbReference type="ARBA" id="ARBA00022679"/>
    </source>
</evidence>
<accession>A0A1I1JKH5</accession>
<feature type="repeat" description="Lumazine-binding" evidence="10">
    <location>
        <begin position="111"/>
        <end position="207"/>
    </location>
</feature>
<protein>
    <recommendedName>
        <fullName evidence="5 9">Riboflavin synthase</fullName>
        <ecNumber evidence="4 9">2.5.1.9</ecNumber>
    </recommendedName>
</protein>
<feature type="repeat" description="Lumazine-binding" evidence="10">
    <location>
        <begin position="16"/>
        <end position="110"/>
    </location>
</feature>
<evidence type="ECO:0000256" key="3">
    <source>
        <dbReference type="ARBA" id="ARBA00004887"/>
    </source>
</evidence>
<dbReference type="PIRSF" id="PIRSF000498">
    <property type="entry name" value="Riboflavin_syn_A"/>
    <property type="match status" value="1"/>
</dbReference>
<dbReference type="InterPro" id="IPR017938">
    <property type="entry name" value="Riboflavin_synthase-like_b-brl"/>
</dbReference>
<reference evidence="12 13" key="1">
    <citation type="submission" date="2016-10" db="EMBL/GenBank/DDBJ databases">
        <authorList>
            <person name="de Groot N.N."/>
        </authorList>
    </citation>
    <scope>NUCLEOTIDE SEQUENCE [LARGE SCALE GENOMIC DNA]</scope>
    <source>
        <strain evidence="12 13">DSM 22900</strain>
    </source>
</reference>
<comment type="catalytic activity">
    <reaction evidence="1">
        <text>2 6,7-dimethyl-8-(1-D-ribityl)lumazine + H(+) = 5-amino-6-(D-ribitylamino)uracil + riboflavin</text>
        <dbReference type="Rhea" id="RHEA:20772"/>
        <dbReference type="ChEBI" id="CHEBI:15378"/>
        <dbReference type="ChEBI" id="CHEBI:15934"/>
        <dbReference type="ChEBI" id="CHEBI:57986"/>
        <dbReference type="ChEBI" id="CHEBI:58201"/>
        <dbReference type="EC" id="2.5.1.9"/>
    </reaction>
</comment>
<evidence type="ECO:0000256" key="6">
    <source>
        <dbReference type="ARBA" id="ARBA00022619"/>
    </source>
</evidence>
<evidence type="ECO:0000256" key="4">
    <source>
        <dbReference type="ARBA" id="ARBA00012827"/>
    </source>
</evidence>